<dbReference type="AlphaFoldDB" id="A0A7J6TPB8"/>
<feature type="non-terminal residue" evidence="1">
    <location>
        <position position="136"/>
    </location>
</feature>
<feature type="non-terminal residue" evidence="1">
    <location>
        <position position="1"/>
    </location>
</feature>
<dbReference type="EMBL" id="JABANM010005844">
    <property type="protein sequence ID" value="KAF4746905.1"/>
    <property type="molecule type" value="Genomic_DNA"/>
</dbReference>
<gene>
    <name evidence="1" type="primary">PIK3R4_7</name>
    <name evidence="1" type="ORF">FOZ62_020447</name>
</gene>
<evidence type="ECO:0000313" key="1">
    <source>
        <dbReference type="EMBL" id="KAF4746905.1"/>
    </source>
</evidence>
<accession>A0A7J6TPB8</accession>
<protein>
    <submittedName>
        <fullName evidence="1">Phosphoinositide-3-kinase, regulatory subunit 4</fullName>
    </submittedName>
</protein>
<comment type="caution">
    <text evidence="1">The sequence shown here is derived from an EMBL/GenBank/DDBJ whole genome shotgun (WGS) entry which is preliminary data.</text>
</comment>
<evidence type="ECO:0000313" key="2">
    <source>
        <dbReference type="Proteomes" id="UP000574390"/>
    </source>
</evidence>
<organism evidence="1 2">
    <name type="scientific">Perkinsus olseni</name>
    <name type="common">Perkinsus atlanticus</name>
    <dbReference type="NCBI Taxonomy" id="32597"/>
    <lineage>
        <taxon>Eukaryota</taxon>
        <taxon>Sar</taxon>
        <taxon>Alveolata</taxon>
        <taxon>Perkinsozoa</taxon>
        <taxon>Perkinsea</taxon>
        <taxon>Perkinsida</taxon>
        <taxon>Perkinsidae</taxon>
        <taxon>Perkinsus</taxon>
    </lineage>
</organism>
<name>A0A7J6TPB8_PEROL</name>
<reference evidence="1 2" key="1">
    <citation type="submission" date="2020-04" db="EMBL/GenBank/DDBJ databases">
        <title>Perkinsus olseni comparative genomics.</title>
        <authorList>
            <person name="Bogema D.R."/>
        </authorList>
    </citation>
    <scope>NUCLEOTIDE SEQUENCE [LARGE SCALE GENOMIC DNA]</scope>
    <source>
        <strain evidence="1">ATCC PRA-205</strain>
    </source>
</reference>
<sequence length="136" mass="14884">FPHPQLRPSCCRAFHGMLLSLWRRSAEAHCQGGKVLADWEKHLSRNMTELLLLLFPTGPIVPEAELEGTDGSNGNRDVLFVVVGMITSAGHAGSHPRARQVSLMMLETLAPFCSRHTLLELVVPHCHAALSTEPTA</sequence>
<proteinExistence type="predicted"/>
<dbReference type="Proteomes" id="UP000574390">
    <property type="component" value="Unassembled WGS sequence"/>
</dbReference>